<feature type="binding site" evidence="9">
    <location>
        <position position="18"/>
    </location>
    <ligand>
        <name>ATP</name>
        <dbReference type="ChEBI" id="CHEBI:30616"/>
    </ligand>
</feature>
<dbReference type="InterPro" id="IPR043129">
    <property type="entry name" value="ATPase_NBD"/>
</dbReference>
<evidence type="ECO:0000256" key="9">
    <source>
        <dbReference type="HAMAP-Rule" id="MF_00020"/>
    </source>
</evidence>
<dbReference type="GO" id="GO:0006085">
    <property type="term" value="P:acetyl-CoA biosynthetic process"/>
    <property type="evidence" value="ECO:0007669"/>
    <property type="project" value="UniProtKB-UniRule"/>
</dbReference>
<comment type="subunit">
    <text evidence="9">Homodimer.</text>
</comment>
<dbReference type="InterPro" id="IPR004372">
    <property type="entry name" value="Ac/propionate_kinase"/>
</dbReference>
<evidence type="ECO:0000256" key="5">
    <source>
        <dbReference type="ARBA" id="ARBA00022741"/>
    </source>
</evidence>
<feature type="site" description="Transition state stabilizer" evidence="9">
    <location>
        <position position="240"/>
    </location>
</feature>
<dbReference type="CDD" id="cd24010">
    <property type="entry name" value="ASKHA_NBD_AcK_PK"/>
    <property type="match status" value="1"/>
</dbReference>
<evidence type="ECO:0000256" key="8">
    <source>
        <dbReference type="ARBA" id="ARBA00022842"/>
    </source>
</evidence>
<keyword evidence="5 9" id="KW-0547">Nucleotide-binding</keyword>
<feature type="site" description="Transition state stabilizer" evidence="9">
    <location>
        <position position="179"/>
    </location>
</feature>
<dbReference type="InterPro" id="IPR000890">
    <property type="entry name" value="Aliphatic_acid_kin_short-chain"/>
</dbReference>
<dbReference type="PROSITE" id="PS01076">
    <property type="entry name" value="ACETATE_KINASE_2"/>
    <property type="match status" value="1"/>
</dbReference>
<keyword evidence="8 9" id="KW-0460">Magnesium</keyword>
<dbReference type="AlphaFoldDB" id="A0A074VAV1"/>
<organism evidence="11 12">
    <name type="scientific">Snodgrassella alvi SCGC AB-598-J21</name>
    <dbReference type="NCBI Taxonomy" id="1385367"/>
    <lineage>
        <taxon>Bacteria</taxon>
        <taxon>Pseudomonadati</taxon>
        <taxon>Pseudomonadota</taxon>
        <taxon>Betaproteobacteria</taxon>
        <taxon>Neisseriales</taxon>
        <taxon>Neisseriaceae</taxon>
        <taxon>Snodgrassella</taxon>
    </lineage>
</organism>
<comment type="pathway">
    <text evidence="9">Metabolic intermediate biosynthesis; acetyl-CoA biosynthesis; acetyl-CoA from acetate: step 1/2.</text>
</comment>
<dbReference type="GO" id="GO:0000287">
    <property type="term" value="F:magnesium ion binding"/>
    <property type="evidence" value="ECO:0007669"/>
    <property type="project" value="UniProtKB-UniRule"/>
</dbReference>
<dbReference type="Pfam" id="PF00871">
    <property type="entry name" value="Acetate_kinase"/>
    <property type="match status" value="1"/>
</dbReference>
<name>A0A074VAV1_9NEIS</name>
<dbReference type="GO" id="GO:0005829">
    <property type="term" value="C:cytosol"/>
    <property type="evidence" value="ECO:0007669"/>
    <property type="project" value="TreeGrafter"/>
</dbReference>
<evidence type="ECO:0000256" key="1">
    <source>
        <dbReference type="ARBA" id="ARBA00008748"/>
    </source>
</evidence>
<dbReference type="NCBIfam" id="TIGR00016">
    <property type="entry name" value="ackA"/>
    <property type="match status" value="1"/>
</dbReference>
<comment type="subcellular location">
    <subcellularLocation>
        <location evidence="9">Cytoplasm</location>
    </subcellularLocation>
</comment>
<dbReference type="EMBL" id="AVQL01000440">
    <property type="protein sequence ID" value="KEQ00987.1"/>
    <property type="molecule type" value="Genomic_DNA"/>
</dbReference>
<protein>
    <recommendedName>
        <fullName evidence="9">Acetate kinase</fullName>
        <ecNumber evidence="9">2.7.2.1</ecNumber>
    </recommendedName>
    <alternativeName>
        <fullName evidence="9">Acetokinase</fullName>
    </alternativeName>
</protein>
<dbReference type="GO" id="GO:0005524">
    <property type="term" value="F:ATP binding"/>
    <property type="evidence" value="ECO:0007669"/>
    <property type="project" value="UniProtKB-KW"/>
</dbReference>
<comment type="caution">
    <text evidence="11">The sequence shown here is derived from an EMBL/GenBank/DDBJ whole genome shotgun (WGS) entry which is preliminary data.</text>
</comment>
<dbReference type="InterPro" id="IPR023865">
    <property type="entry name" value="Aliphatic_acid_kinase_CS"/>
</dbReference>
<reference evidence="11 12" key="1">
    <citation type="journal article" date="2014" name="PLoS Genet.">
        <title>Hidden diversity in honey bee gut symbionts detected by single-cell genomics.</title>
        <authorList>
            <person name="Engel P."/>
            <person name="Stepanauskas R."/>
            <person name="Moran N."/>
        </authorList>
    </citation>
    <scope>NUCLEOTIDE SEQUENCE [LARGE SCALE GENOMIC DNA]</scope>
    <source>
        <strain evidence="11 12">SCGC AB-598-J21</strain>
    </source>
</reference>
<dbReference type="UniPathway" id="UPA00340">
    <property type="reaction ID" value="UER00458"/>
</dbReference>
<evidence type="ECO:0000313" key="12">
    <source>
        <dbReference type="Proteomes" id="UP000027644"/>
    </source>
</evidence>
<keyword evidence="7 9" id="KW-0067">ATP-binding</keyword>
<comment type="similarity">
    <text evidence="1 9 10">Belongs to the acetokinase family.</text>
</comment>
<accession>A0A074VAV1</accession>
<evidence type="ECO:0000313" key="11">
    <source>
        <dbReference type="EMBL" id="KEQ00987.1"/>
    </source>
</evidence>
<feature type="binding site" evidence="9">
    <location>
        <begin position="207"/>
        <end position="211"/>
    </location>
    <ligand>
        <name>ATP</name>
        <dbReference type="ChEBI" id="CHEBI:30616"/>
    </ligand>
</feature>
<dbReference type="PRINTS" id="PR00471">
    <property type="entry name" value="ACETATEKNASE"/>
</dbReference>
<feature type="binding site" evidence="9">
    <location>
        <position position="385"/>
    </location>
    <ligand>
        <name>Mg(2+)</name>
        <dbReference type="ChEBI" id="CHEBI:18420"/>
    </ligand>
</feature>
<dbReference type="GO" id="GO:0008776">
    <property type="term" value="F:acetate kinase activity"/>
    <property type="evidence" value="ECO:0007669"/>
    <property type="project" value="UniProtKB-UniRule"/>
</dbReference>
<dbReference type="PANTHER" id="PTHR21060">
    <property type="entry name" value="ACETATE KINASE"/>
    <property type="match status" value="1"/>
</dbReference>
<evidence type="ECO:0000256" key="7">
    <source>
        <dbReference type="ARBA" id="ARBA00022840"/>
    </source>
</evidence>
<dbReference type="GO" id="GO:0006083">
    <property type="term" value="P:acetate metabolic process"/>
    <property type="evidence" value="ECO:0007669"/>
    <property type="project" value="TreeGrafter"/>
</dbReference>
<dbReference type="PROSITE" id="PS01075">
    <property type="entry name" value="ACETATE_KINASE_1"/>
    <property type="match status" value="1"/>
</dbReference>
<feature type="binding site" evidence="9">
    <location>
        <begin position="330"/>
        <end position="334"/>
    </location>
    <ligand>
        <name>ATP</name>
        <dbReference type="ChEBI" id="CHEBI:30616"/>
    </ligand>
</feature>
<evidence type="ECO:0000256" key="4">
    <source>
        <dbReference type="ARBA" id="ARBA00022723"/>
    </source>
</evidence>
<sequence length="401" mass="43350">MSEQDLVLVLNCGSSSVKAAVMDLAEKEVLMSCLAEKVGNTDAFITFKINGEKHKHALTGNHDHVAAVMALLEQLKDLGLYDRVKAIGHRVVHGGERFTQSTVITPEVMRDIEACIVLAPLHNPAHILGIQAAQQAFPELPQVAVFDTAFHQTMPPHAYHYAIPSTLYTRYGVRRYGAHGTSYRYVAQETAAFLRRDINEMSMVIAHLGNGASITAVKNGRSQDTSMGLTPLEGLVMGTRCGDIDPSIFSFLAANAKMSIDEITEMLNKESGMLGLSNLSNDCRMLEEAAANGHKGAELALDVFAYRLAKYVGGMMVACGSLDALVFTGGIGENSTTMREKVVNYLNVFGMILDHDANMEACFGTPGVISTKDSKAAVLVIPTNEELMIAQDTARLTGMHV</sequence>
<dbReference type="PANTHER" id="PTHR21060:SF21">
    <property type="entry name" value="ACETATE KINASE"/>
    <property type="match status" value="1"/>
</dbReference>
<evidence type="ECO:0000256" key="3">
    <source>
        <dbReference type="ARBA" id="ARBA00022679"/>
    </source>
</evidence>
<gene>
    <name evidence="9" type="primary">ackA</name>
    <name evidence="11" type="ORF">SASC598J21_012710</name>
</gene>
<feature type="active site" description="Proton donor/acceptor" evidence="9">
    <location>
        <position position="147"/>
    </location>
</feature>
<evidence type="ECO:0000256" key="10">
    <source>
        <dbReference type="RuleBase" id="RU003835"/>
    </source>
</evidence>
<dbReference type="SUPFAM" id="SSF53067">
    <property type="entry name" value="Actin-like ATPase domain"/>
    <property type="match status" value="2"/>
</dbReference>
<keyword evidence="2 9" id="KW-0963">Cytoplasm</keyword>
<dbReference type="HAMAP" id="MF_00020">
    <property type="entry name" value="Acetate_kinase"/>
    <property type="match status" value="1"/>
</dbReference>
<dbReference type="PIRSF" id="PIRSF000722">
    <property type="entry name" value="Acetate_prop_kin"/>
    <property type="match status" value="1"/>
</dbReference>
<keyword evidence="6 9" id="KW-0418">Kinase</keyword>
<feature type="binding site" evidence="9">
    <location>
        <position position="11"/>
    </location>
    <ligand>
        <name>Mg(2+)</name>
        <dbReference type="ChEBI" id="CHEBI:18420"/>
    </ligand>
</feature>
<evidence type="ECO:0000256" key="6">
    <source>
        <dbReference type="ARBA" id="ARBA00022777"/>
    </source>
</evidence>
<feature type="binding site" evidence="9">
    <location>
        <begin position="282"/>
        <end position="284"/>
    </location>
    <ligand>
        <name>ATP</name>
        <dbReference type="ChEBI" id="CHEBI:30616"/>
    </ligand>
</feature>
<evidence type="ECO:0000256" key="2">
    <source>
        <dbReference type="ARBA" id="ARBA00022490"/>
    </source>
</evidence>
<comment type="catalytic activity">
    <reaction evidence="9">
        <text>acetate + ATP = acetyl phosphate + ADP</text>
        <dbReference type="Rhea" id="RHEA:11352"/>
        <dbReference type="ChEBI" id="CHEBI:22191"/>
        <dbReference type="ChEBI" id="CHEBI:30089"/>
        <dbReference type="ChEBI" id="CHEBI:30616"/>
        <dbReference type="ChEBI" id="CHEBI:456216"/>
        <dbReference type="EC" id="2.7.2.1"/>
    </reaction>
</comment>
<feature type="binding site" evidence="9">
    <location>
        <position position="90"/>
    </location>
    <ligand>
        <name>substrate</name>
    </ligand>
</feature>
<comment type="function">
    <text evidence="9">Catalyzes the formation of acetyl phosphate from acetate and ATP. Can also catalyze the reverse reaction.</text>
</comment>
<comment type="cofactor">
    <cofactor evidence="9">
        <name>Mg(2+)</name>
        <dbReference type="ChEBI" id="CHEBI:18420"/>
    </cofactor>
    <cofactor evidence="9">
        <name>Mn(2+)</name>
        <dbReference type="ChEBI" id="CHEBI:29035"/>
    </cofactor>
    <text evidence="9">Mg(2+). Can also accept Mn(2+).</text>
</comment>
<keyword evidence="4 9" id="KW-0479">Metal-binding</keyword>
<dbReference type="EC" id="2.7.2.1" evidence="9"/>
<keyword evidence="3 9" id="KW-0808">Transferase</keyword>
<dbReference type="Gene3D" id="3.30.420.40">
    <property type="match status" value="2"/>
</dbReference>
<proteinExistence type="inferred from homology"/>
<dbReference type="Proteomes" id="UP000027644">
    <property type="component" value="Unassembled WGS sequence"/>
</dbReference>